<gene>
    <name evidence="3" type="ORF">ERS132531_00158</name>
</gene>
<keyword evidence="2" id="KW-1277">Toxin-antitoxin system</keyword>
<comment type="similarity">
    <text evidence="1">Belongs to the PemK/MazF family.</text>
</comment>
<dbReference type="SUPFAM" id="SSF50118">
    <property type="entry name" value="Cell growth inhibitor/plasmid maintenance toxic component"/>
    <property type="match status" value="1"/>
</dbReference>
<dbReference type="GO" id="GO:0003677">
    <property type="term" value="F:DNA binding"/>
    <property type="evidence" value="ECO:0007669"/>
    <property type="project" value="InterPro"/>
</dbReference>
<dbReference type="InterPro" id="IPR003477">
    <property type="entry name" value="PemK-like"/>
</dbReference>
<name>A0A0Z8UAI2_STRSU</name>
<reference evidence="3 4" key="1">
    <citation type="submission" date="2016-02" db="EMBL/GenBank/DDBJ databases">
        <authorList>
            <consortium name="Pathogen Informatics"/>
        </authorList>
    </citation>
    <scope>NUCLEOTIDE SEQUENCE [LARGE SCALE GENOMIC DNA]</scope>
    <source>
        <strain evidence="3 4">SS993</strain>
    </source>
</reference>
<dbReference type="EMBL" id="FILX01000002">
    <property type="protein sequence ID" value="CYX34196.1"/>
    <property type="molecule type" value="Genomic_DNA"/>
</dbReference>
<dbReference type="RefSeq" id="WP_024414973.1">
    <property type="nucleotide sequence ID" value="NZ_CEHB01000071.1"/>
</dbReference>
<evidence type="ECO:0000256" key="2">
    <source>
        <dbReference type="ARBA" id="ARBA00022649"/>
    </source>
</evidence>
<dbReference type="InterPro" id="IPR011067">
    <property type="entry name" value="Plasmid_toxin/cell-grow_inhib"/>
</dbReference>
<evidence type="ECO:0000256" key="1">
    <source>
        <dbReference type="ARBA" id="ARBA00007521"/>
    </source>
</evidence>
<protein>
    <submittedName>
        <fullName evidence="3">Phage protein</fullName>
    </submittedName>
</protein>
<sequence>MNKNQIENLEKLTTSTDKMKQLTKENPNHFKTSRLGQSMTNYSNQLEREINGKRRRNRVFPYGTLVYVDFGINFGSEFSAPHYAITLSKEDRKNQNTITVIPLTSKPGYNNLPLEFNLAEALGMLTTQLIEAAEDKVASELVSHFGEYDDFDELMLELEKEGRLDEKERAMNLVQKLSDEVVYAGKRLEKYMSDLEKTTYAKLDAITTIDKVKIFKKVSTLDGLGVAQILEPQMKILSDEIKSRYLI</sequence>
<accession>A0A0Z8UAI2</accession>
<dbReference type="Pfam" id="PF02452">
    <property type="entry name" value="PemK_toxin"/>
    <property type="match status" value="1"/>
</dbReference>
<evidence type="ECO:0000313" key="4">
    <source>
        <dbReference type="Proteomes" id="UP000074903"/>
    </source>
</evidence>
<dbReference type="Gene3D" id="2.30.30.110">
    <property type="match status" value="1"/>
</dbReference>
<evidence type="ECO:0000313" key="3">
    <source>
        <dbReference type="EMBL" id="CYX34196.1"/>
    </source>
</evidence>
<dbReference type="Proteomes" id="UP000074903">
    <property type="component" value="Unassembled WGS sequence"/>
</dbReference>
<dbReference type="AlphaFoldDB" id="A0A0Z8UAI2"/>
<organism evidence="3 4">
    <name type="scientific">Streptococcus suis</name>
    <dbReference type="NCBI Taxonomy" id="1307"/>
    <lineage>
        <taxon>Bacteria</taxon>
        <taxon>Bacillati</taxon>
        <taxon>Bacillota</taxon>
        <taxon>Bacilli</taxon>
        <taxon>Lactobacillales</taxon>
        <taxon>Streptococcaceae</taxon>
        <taxon>Streptococcus</taxon>
    </lineage>
</organism>
<proteinExistence type="inferred from homology"/>